<protein>
    <submittedName>
        <fullName evidence="1">Uncharacterized protein</fullName>
    </submittedName>
</protein>
<sequence>MCNVSVSDDIITIPQSALLVPADLCQCWWCCVCVCALGCLLSQRFYLPPLPGELQPGICQC</sequence>
<organism evidence="1 2">
    <name type="scientific">Staurois parvus</name>
    <dbReference type="NCBI Taxonomy" id="386267"/>
    <lineage>
        <taxon>Eukaryota</taxon>
        <taxon>Metazoa</taxon>
        <taxon>Chordata</taxon>
        <taxon>Craniata</taxon>
        <taxon>Vertebrata</taxon>
        <taxon>Euteleostomi</taxon>
        <taxon>Amphibia</taxon>
        <taxon>Batrachia</taxon>
        <taxon>Anura</taxon>
        <taxon>Neobatrachia</taxon>
        <taxon>Ranoidea</taxon>
        <taxon>Ranidae</taxon>
        <taxon>Staurois</taxon>
    </lineage>
</organism>
<name>A0ABN9H1L2_9NEOB</name>
<evidence type="ECO:0000313" key="2">
    <source>
        <dbReference type="Proteomes" id="UP001162483"/>
    </source>
</evidence>
<comment type="caution">
    <text evidence="1">The sequence shown here is derived from an EMBL/GenBank/DDBJ whole genome shotgun (WGS) entry which is preliminary data.</text>
</comment>
<proteinExistence type="predicted"/>
<accession>A0ABN9H1L2</accession>
<dbReference type="Proteomes" id="UP001162483">
    <property type="component" value="Unassembled WGS sequence"/>
</dbReference>
<gene>
    <name evidence="1" type="ORF">SPARVUS_LOCUS15099605</name>
</gene>
<dbReference type="EMBL" id="CATNWA010019722">
    <property type="protein sequence ID" value="CAI9614648.1"/>
    <property type="molecule type" value="Genomic_DNA"/>
</dbReference>
<evidence type="ECO:0000313" key="1">
    <source>
        <dbReference type="EMBL" id="CAI9614648.1"/>
    </source>
</evidence>
<keyword evidence="2" id="KW-1185">Reference proteome</keyword>
<reference evidence="1" key="1">
    <citation type="submission" date="2023-05" db="EMBL/GenBank/DDBJ databases">
        <authorList>
            <person name="Stuckert A."/>
        </authorList>
    </citation>
    <scope>NUCLEOTIDE SEQUENCE</scope>
</reference>